<evidence type="ECO:0000313" key="7">
    <source>
        <dbReference type="EMBL" id="SVE32896.1"/>
    </source>
</evidence>
<dbReference type="InterPro" id="IPR036188">
    <property type="entry name" value="FAD/NAD-bd_sf"/>
</dbReference>
<keyword evidence="1" id="KW-0285">Flavoprotein</keyword>
<keyword evidence="6" id="KW-0812">Transmembrane</keyword>
<organism evidence="7">
    <name type="scientific">marine metagenome</name>
    <dbReference type="NCBI Taxonomy" id="408172"/>
    <lineage>
        <taxon>unclassified sequences</taxon>
        <taxon>metagenomes</taxon>
        <taxon>ecological metagenomes</taxon>
    </lineage>
</organism>
<sequence>MSKGNGRARGPKYWDKNGRDGAYDYIVIGSGMGGMTAAAMLTRLGKRVLVLEQHYVPGGFTHTFKRKKYCWDVGVHAVGEVTEHSLTGRLLKSLTHGRLSWASLGDVYDEFHYPDGFRIDFPDSPAAFRANLLEAFPDDAEAIDKYIAYAREVAGAMKGYYLARVLPPHLRRVGDITIGRR</sequence>
<dbReference type="PANTHER" id="PTHR46091">
    <property type="entry name" value="BLR7054 PROTEIN"/>
    <property type="match status" value="1"/>
</dbReference>
<evidence type="ECO:0000256" key="3">
    <source>
        <dbReference type="ARBA" id="ARBA00022827"/>
    </source>
</evidence>
<evidence type="ECO:0000256" key="1">
    <source>
        <dbReference type="ARBA" id="ARBA00022630"/>
    </source>
</evidence>
<keyword evidence="4" id="KW-0521">NADP</keyword>
<evidence type="ECO:0000256" key="4">
    <source>
        <dbReference type="ARBA" id="ARBA00022857"/>
    </source>
</evidence>
<dbReference type="SUPFAM" id="SSF51905">
    <property type="entry name" value="FAD/NAD(P)-binding domain"/>
    <property type="match status" value="1"/>
</dbReference>
<protein>
    <recommendedName>
        <fullName evidence="8">FAD-dependent oxidoreductase 2 FAD binding domain-containing protein</fullName>
    </recommendedName>
</protein>
<keyword evidence="3" id="KW-0274">FAD</keyword>
<keyword evidence="5" id="KW-0520">NAD</keyword>
<feature type="non-terminal residue" evidence="7">
    <location>
        <position position="181"/>
    </location>
</feature>
<dbReference type="PANTHER" id="PTHR46091:SF3">
    <property type="entry name" value="AMINE OXIDASE DOMAIN-CONTAINING PROTEIN"/>
    <property type="match status" value="1"/>
</dbReference>
<dbReference type="Pfam" id="PF13450">
    <property type="entry name" value="NAD_binding_8"/>
    <property type="match status" value="1"/>
</dbReference>
<evidence type="ECO:0000256" key="2">
    <source>
        <dbReference type="ARBA" id="ARBA00022729"/>
    </source>
</evidence>
<keyword evidence="6" id="KW-1133">Transmembrane helix</keyword>
<keyword evidence="2" id="KW-0732">Signal</keyword>
<name>A0A383CKG7_9ZZZZ</name>
<keyword evidence="6" id="KW-0472">Membrane</keyword>
<dbReference type="EMBL" id="UINC01209745">
    <property type="protein sequence ID" value="SVE32896.1"/>
    <property type="molecule type" value="Genomic_DNA"/>
</dbReference>
<dbReference type="Gene3D" id="3.50.50.60">
    <property type="entry name" value="FAD/NAD(P)-binding domain"/>
    <property type="match status" value="1"/>
</dbReference>
<gene>
    <name evidence="7" type="ORF">METZ01_LOCUS485750</name>
</gene>
<evidence type="ECO:0000256" key="5">
    <source>
        <dbReference type="ARBA" id="ARBA00023027"/>
    </source>
</evidence>
<evidence type="ECO:0008006" key="8">
    <source>
        <dbReference type="Google" id="ProtNLM"/>
    </source>
</evidence>
<feature type="transmembrane region" description="Helical" evidence="6">
    <location>
        <begin position="22"/>
        <end position="41"/>
    </location>
</feature>
<dbReference type="InterPro" id="IPR052206">
    <property type="entry name" value="Retinol_saturase"/>
</dbReference>
<dbReference type="AlphaFoldDB" id="A0A383CKG7"/>
<proteinExistence type="predicted"/>
<reference evidence="7" key="1">
    <citation type="submission" date="2018-05" db="EMBL/GenBank/DDBJ databases">
        <authorList>
            <person name="Lanie J.A."/>
            <person name="Ng W.-L."/>
            <person name="Kazmierczak K.M."/>
            <person name="Andrzejewski T.M."/>
            <person name="Davidsen T.M."/>
            <person name="Wayne K.J."/>
            <person name="Tettelin H."/>
            <person name="Glass J.I."/>
            <person name="Rusch D."/>
            <person name="Podicherti R."/>
            <person name="Tsui H.-C.T."/>
            <person name="Winkler M.E."/>
        </authorList>
    </citation>
    <scope>NUCLEOTIDE SEQUENCE</scope>
</reference>
<accession>A0A383CKG7</accession>
<evidence type="ECO:0000256" key="6">
    <source>
        <dbReference type="SAM" id="Phobius"/>
    </source>
</evidence>